<comment type="function">
    <text evidence="12">Catalyzes the oxidation of L-aspartate to iminoaspartate.</text>
</comment>
<evidence type="ECO:0000259" key="14">
    <source>
        <dbReference type="Pfam" id="PF02910"/>
    </source>
</evidence>
<evidence type="ECO:0000256" key="7">
    <source>
        <dbReference type="ARBA" id="ARBA00022827"/>
    </source>
</evidence>
<dbReference type="PRINTS" id="PR00368">
    <property type="entry name" value="FADPNR"/>
</dbReference>
<evidence type="ECO:0000256" key="9">
    <source>
        <dbReference type="ARBA" id="ARBA00048305"/>
    </source>
</evidence>
<dbReference type="NCBIfam" id="NF006567">
    <property type="entry name" value="PRK09077.1"/>
    <property type="match status" value="1"/>
</dbReference>
<dbReference type="InterPro" id="IPR036188">
    <property type="entry name" value="FAD/NAD-bd_sf"/>
</dbReference>
<evidence type="ECO:0000256" key="6">
    <source>
        <dbReference type="ARBA" id="ARBA00022642"/>
    </source>
</evidence>
<feature type="domain" description="FAD-dependent oxidoreductase 2 FAD-binding" evidence="13">
    <location>
        <begin position="6"/>
        <end position="392"/>
    </location>
</feature>
<dbReference type="HOGENOM" id="CLU_014312_3_0_7"/>
<evidence type="ECO:0000256" key="10">
    <source>
        <dbReference type="NCBIfam" id="TIGR00551"/>
    </source>
</evidence>
<comment type="subcellular location">
    <subcellularLocation>
        <location evidence="12">Cytoplasm</location>
    </subcellularLocation>
</comment>
<reference evidence="15 16" key="1">
    <citation type="journal article" date="2011" name="Stand. Genomic Sci.">
        <title>Complete genome sequence of the acetate-degrading sulfate reducer Desulfobacca acetoxidans type strain (ASRB2).</title>
        <authorList>
            <person name="Goker M."/>
            <person name="Teshima H."/>
            <person name="Lapidus A."/>
            <person name="Nolan M."/>
            <person name="Lucas S."/>
            <person name="Hammon N."/>
            <person name="Deshpande S."/>
            <person name="Cheng J.F."/>
            <person name="Tapia R."/>
            <person name="Han C."/>
            <person name="Goodwin L."/>
            <person name="Pitluck S."/>
            <person name="Huntemann M."/>
            <person name="Liolios K."/>
            <person name="Ivanova N."/>
            <person name="Pagani I."/>
            <person name="Mavromatis K."/>
            <person name="Ovchinikova G."/>
            <person name="Pati A."/>
            <person name="Chen A."/>
            <person name="Palaniappan K."/>
            <person name="Land M."/>
            <person name="Hauser L."/>
            <person name="Brambilla E.M."/>
            <person name="Rohde M."/>
            <person name="Spring S."/>
            <person name="Detter J.C."/>
            <person name="Woyke T."/>
            <person name="Bristow J."/>
            <person name="Eisen J.A."/>
            <person name="Markowitz V."/>
            <person name="Hugenholtz P."/>
            <person name="Kyrpides N.C."/>
            <person name="Klenk H.P."/>
        </authorList>
    </citation>
    <scope>NUCLEOTIDE SEQUENCE [LARGE SCALE GENOMIC DNA]</scope>
    <source>
        <strain evidence="16">ATCC 700848 / DSM 11109 / ASRB2</strain>
    </source>
</reference>
<sequence>MEYASDFLVIGSGLAGLSYALKVAPYGSVNVITKRGIMETSTRQAQGGIAAVLSPQDSFDLHIKDTLAAGDGLCHQDVVELVVRQGPERIRELVNLGAHFDLACNSEVEFDLTREGGHSCRRIIHAHDMTGQEVESILVARVLEQPNISVFENHIAVDLITRHKLVRRGTVVANAEESCVGAYVLNGPTGEVHTFIASIILLATGGAGKVYLYTSNPDIATGDGLAIAYRAGAEIGNMEFIQFHPTCLYHPAAKNFLISEAVRGEGGILVNKHGTPFMAKYHPLKDLACRDVVARAIDTELKKTGDDCVFLDISHKSKDFVKARFPGIYQQCLEYGIDITKEPIPVVPAAHYTCGGVATDDIGRTNITNLYAVGEVAMTGLHGANRLASNSLLEALVFAHVAASHSQKMLPGIPKPKFSEAPPWDPSGATDSDENVVVSQNWDEIRRFMWNYVGIVRTDKRLMRARKRIDMIQQEINEYYWNFLITSDLVELRNIATVADLIITCALQRKESRGLHFNLDYPEKDNLNWLHDTIIAAG</sequence>
<comment type="similarity">
    <text evidence="3 12">Belongs to the FAD-dependent oxidoreductase 2 family. NadB subfamily.</text>
</comment>
<dbReference type="Gene3D" id="3.50.50.60">
    <property type="entry name" value="FAD/NAD(P)-binding domain"/>
    <property type="match status" value="1"/>
</dbReference>
<dbReference type="KEGG" id="dao:Desac_1581"/>
<dbReference type="Pfam" id="PF00890">
    <property type="entry name" value="FAD_binding_2"/>
    <property type="match status" value="1"/>
</dbReference>
<dbReference type="FunFam" id="3.90.700.10:FF:000002">
    <property type="entry name" value="L-aspartate oxidase"/>
    <property type="match status" value="1"/>
</dbReference>
<dbReference type="GO" id="GO:0034628">
    <property type="term" value="P:'de novo' NAD+ biosynthetic process from L-aspartate"/>
    <property type="evidence" value="ECO:0007669"/>
    <property type="project" value="TreeGrafter"/>
</dbReference>
<keyword evidence="8 12" id="KW-0560">Oxidoreductase</keyword>
<reference evidence="16" key="2">
    <citation type="submission" date="2011-03" db="EMBL/GenBank/DDBJ databases">
        <title>The complete genome of Desulfobacca acetoxidans DSM 11109.</title>
        <authorList>
            <consortium name="US DOE Joint Genome Institute (JGI-PGF)"/>
            <person name="Lucas S."/>
            <person name="Copeland A."/>
            <person name="Lapidus A."/>
            <person name="Bruce D."/>
            <person name="Goodwin L."/>
            <person name="Pitluck S."/>
            <person name="Peters L."/>
            <person name="Kyrpides N."/>
            <person name="Mavromatis K."/>
            <person name="Ivanova N."/>
            <person name="Ovchinnikova G."/>
            <person name="Teshima H."/>
            <person name="Detter J.C."/>
            <person name="Han C."/>
            <person name="Land M."/>
            <person name="Hauser L."/>
            <person name="Markowitz V."/>
            <person name="Cheng J.-F."/>
            <person name="Hugenholtz P."/>
            <person name="Woyke T."/>
            <person name="Wu D."/>
            <person name="Spring S."/>
            <person name="Schueler E."/>
            <person name="Brambilla E."/>
            <person name="Klenk H.-P."/>
            <person name="Eisen J.A."/>
        </authorList>
    </citation>
    <scope>NUCLEOTIDE SEQUENCE [LARGE SCALE GENOMIC DNA]</scope>
    <source>
        <strain evidence="16">ATCC 700848 / DSM 11109 / ASRB2</strain>
    </source>
</reference>
<evidence type="ECO:0000256" key="2">
    <source>
        <dbReference type="ARBA" id="ARBA00004950"/>
    </source>
</evidence>
<dbReference type="GO" id="GO:0005737">
    <property type="term" value="C:cytoplasm"/>
    <property type="evidence" value="ECO:0007669"/>
    <property type="project" value="UniProtKB-SubCell"/>
</dbReference>
<name>F2NHV0_DESAR</name>
<proteinExistence type="inferred from homology"/>
<keyword evidence="5 12" id="KW-0285">Flavoprotein</keyword>
<dbReference type="Gene3D" id="1.20.58.100">
    <property type="entry name" value="Fumarate reductase/succinate dehydrogenase flavoprotein-like, C-terminal domain"/>
    <property type="match status" value="1"/>
</dbReference>
<dbReference type="UniPathway" id="UPA00253">
    <property type="reaction ID" value="UER00326"/>
</dbReference>
<dbReference type="Pfam" id="PF02910">
    <property type="entry name" value="Succ_DH_flav_C"/>
    <property type="match status" value="1"/>
</dbReference>
<dbReference type="Gene3D" id="3.90.700.10">
    <property type="entry name" value="Succinate dehydrogenase/fumarate reductase flavoprotein, catalytic domain"/>
    <property type="match status" value="1"/>
</dbReference>
<dbReference type="InterPro" id="IPR015939">
    <property type="entry name" value="Fum_Rdtase/Succ_DH_flav-like_C"/>
</dbReference>
<evidence type="ECO:0000313" key="15">
    <source>
        <dbReference type="EMBL" id="AEB09435.1"/>
    </source>
</evidence>
<feature type="active site" description="Proton acceptor" evidence="11">
    <location>
        <position position="290"/>
    </location>
</feature>
<protein>
    <recommendedName>
        <fullName evidence="4 10">L-aspartate oxidase</fullName>
        <ecNumber evidence="4 10">1.4.3.16</ecNumber>
    </recommendedName>
</protein>
<dbReference type="FunFam" id="1.20.58.100:FF:000002">
    <property type="entry name" value="L-aspartate oxidase"/>
    <property type="match status" value="1"/>
</dbReference>
<keyword evidence="6 12" id="KW-0662">Pyridine nucleotide biosynthesis</keyword>
<comment type="cofactor">
    <cofactor evidence="1 12">
        <name>FAD</name>
        <dbReference type="ChEBI" id="CHEBI:57692"/>
    </cofactor>
</comment>
<evidence type="ECO:0000256" key="1">
    <source>
        <dbReference type="ARBA" id="ARBA00001974"/>
    </source>
</evidence>
<dbReference type="PANTHER" id="PTHR42716">
    <property type="entry name" value="L-ASPARTATE OXIDASE"/>
    <property type="match status" value="1"/>
</dbReference>
<evidence type="ECO:0000256" key="4">
    <source>
        <dbReference type="ARBA" id="ARBA00012173"/>
    </source>
</evidence>
<comment type="catalytic activity">
    <reaction evidence="9">
        <text>L-aspartate + O2 = iminosuccinate + H2O2</text>
        <dbReference type="Rhea" id="RHEA:25876"/>
        <dbReference type="ChEBI" id="CHEBI:15379"/>
        <dbReference type="ChEBI" id="CHEBI:16240"/>
        <dbReference type="ChEBI" id="CHEBI:29991"/>
        <dbReference type="ChEBI" id="CHEBI:77875"/>
        <dbReference type="EC" id="1.4.3.16"/>
    </reaction>
    <physiologicalReaction direction="left-to-right" evidence="9">
        <dbReference type="Rhea" id="RHEA:25877"/>
    </physiologicalReaction>
</comment>
<dbReference type="Proteomes" id="UP000000483">
    <property type="component" value="Chromosome"/>
</dbReference>
<dbReference type="SUPFAM" id="SSF46977">
    <property type="entry name" value="Succinate dehydrogenase/fumarate reductase flavoprotein C-terminal domain"/>
    <property type="match status" value="1"/>
</dbReference>
<organism evidence="15 16">
    <name type="scientific">Desulfobacca acetoxidans (strain ATCC 700848 / DSM 11109 / ASRB2)</name>
    <dbReference type="NCBI Taxonomy" id="880072"/>
    <lineage>
        <taxon>Bacteria</taxon>
        <taxon>Pseudomonadati</taxon>
        <taxon>Thermodesulfobacteriota</taxon>
        <taxon>Desulfobaccia</taxon>
        <taxon>Desulfobaccales</taxon>
        <taxon>Desulfobaccaceae</taxon>
        <taxon>Desulfobacca</taxon>
    </lineage>
</organism>
<dbReference type="PIRSF" id="PIRSF000171">
    <property type="entry name" value="SDHA_APRA_LASPO"/>
    <property type="match status" value="1"/>
</dbReference>
<dbReference type="PANTHER" id="PTHR42716:SF2">
    <property type="entry name" value="L-ASPARTATE OXIDASE, CHLOROPLASTIC"/>
    <property type="match status" value="1"/>
</dbReference>
<evidence type="ECO:0000256" key="3">
    <source>
        <dbReference type="ARBA" id="ARBA00008562"/>
    </source>
</evidence>
<dbReference type="SUPFAM" id="SSF51905">
    <property type="entry name" value="FAD/NAD(P)-binding domain"/>
    <property type="match status" value="1"/>
</dbReference>
<evidence type="ECO:0000256" key="5">
    <source>
        <dbReference type="ARBA" id="ARBA00022630"/>
    </source>
</evidence>
<dbReference type="EMBL" id="CP002629">
    <property type="protein sequence ID" value="AEB09435.1"/>
    <property type="molecule type" value="Genomic_DNA"/>
</dbReference>
<evidence type="ECO:0000256" key="11">
    <source>
        <dbReference type="PIRSR" id="PIRSR000171-1"/>
    </source>
</evidence>
<accession>F2NHV0</accession>
<dbReference type="SUPFAM" id="SSF56425">
    <property type="entry name" value="Succinate dehydrogenase/fumarate reductase flavoprotein, catalytic domain"/>
    <property type="match status" value="1"/>
</dbReference>
<evidence type="ECO:0000256" key="8">
    <source>
        <dbReference type="ARBA" id="ARBA00023002"/>
    </source>
</evidence>
<keyword evidence="16" id="KW-1185">Reference proteome</keyword>
<dbReference type="InterPro" id="IPR005288">
    <property type="entry name" value="NadB"/>
</dbReference>
<dbReference type="PRINTS" id="PR00411">
    <property type="entry name" value="PNDRDTASEI"/>
</dbReference>
<dbReference type="InterPro" id="IPR037099">
    <property type="entry name" value="Fum_R/Succ_DH_flav-like_C_sf"/>
</dbReference>
<evidence type="ECO:0000259" key="13">
    <source>
        <dbReference type="Pfam" id="PF00890"/>
    </source>
</evidence>
<dbReference type="InterPro" id="IPR027477">
    <property type="entry name" value="Succ_DH/fumarate_Rdtase_cat_sf"/>
</dbReference>
<comment type="pathway">
    <text evidence="2 12">Cofactor biosynthesis; NAD(+) biosynthesis; iminoaspartate from L-aspartate (oxidase route): step 1/1.</text>
</comment>
<evidence type="ECO:0000256" key="12">
    <source>
        <dbReference type="RuleBase" id="RU362049"/>
    </source>
</evidence>
<dbReference type="AlphaFoldDB" id="F2NHV0"/>
<dbReference type="OrthoDB" id="9806724at2"/>
<keyword evidence="7 12" id="KW-0274">FAD</keyword>
<dbReference type="STRING" id="880072.Desac_1581"/>
<evidence type="ECO:0000313" key="16">
    <source>
        <dbReference type="Proteomes" id="UP000000483"/>
    </source>
</evidence>
<dbReference type="eggNOG" id="COG0029">
    <property type="taxonomic scope" value="Bacteria"/>
</dbReference>
<dbReference type="EC" id="1.4.3.16" evidence="4 10"/>
<dbReference type="GO" id="GO:0008734">
    <property type="term" value="F:L-aspartate oxidase activity"/>
    <property type="evidence" value="ECO:0007669"/>
    <property type="project" value="UniProtKB-UniRule"/>
</dbReference>
<gene>
    <name evidence="15" type="ordered locus">Desac_1581</name>
</gene>
<dbReference type="RefSeq" id="WP_013706545.1">
    <property type="nucleotide sequence ID" value="NC_015388.1"/>
</dbReference>
<dbReference type="InterPro" id="IPR003953">
    <property type="entry name" value="FAD-dep_OxRdtase_2_FAD-bd"/>
</dbReference>
<dbReference type="NCBIfam" id="TIGR00551">
    <property type="entry name" value="nadB"/>
    <property type="match status" value="1"/>
</dbReference>
<feature type="domain" description="Fumarate reductase/succinate dehydrogenase flavoprotein-like C-terminal" evidence="14">
    <location>
        <begin position="443"/>
        <end position="535"/>
    </location>
</feature>